<dbReference type="STRING" id="50990.A0A4Y7QDR1"/>
<name>A0A4Y7QDR1_9AGAM</name>
<reference evidence="1 2" key="1">
    <citation type="submission" date="2018-06" db="EMBL/GenBank/DDBJ databases">
        <title>A transcriptomic atlas of mushroom development highlights an independent origin of complex multicellularity.</title>
        <authorList>
            <consortium name="DOE Joint Genome Institute"/>
            <person name="Krizsan K."/>
            <person name="Almasi E."/>
            <person name="Merenyi Z."/>
            <person name="Sahu N."/>
            <person name="Viragh M."/>
            <person name="Koszo T."/>
            <person name="Mondo S."/>
            <person name="Kiss B."/>
            <person name="Balint B."/>
            <person name="Kues U."/>
            <person name="Barry K."/>
            <person name="Hegedus J.C."/>
            <person name="Henrissat B."/>
            <person name="Johnson J."/>
            <person name="Lipzen A."/>
            <person name="Ohm R."/>
            <person name="Nagy I."/>
            <person name="Pangilinan J."/>
            <person name="Yan J."/>
            <person name="Xiong Y."/>
            <person name="Grigoriev I.V."/>
            <person name="Hibbett D.S."/>
            <person name="Nagy L.G."/>
        </authorList>
    </citation>
    <scope>NUCLEOTIDE SEQUENCE [LARGE SCALE GENOMIC DNA]</scope>
    <source>
        <strain evidence="1 2">SZMC22713</strain>
    </source>
</reference>
<protein>
    <submittedName>
        <fullName evidence="1">Uncharacterized protein</fullName>
    </submittedName>
</protein>
<dbReference type="Gene3D" id="1.20.1280.50">
    <property type="match status" value="1"/>
</dbReference>
<dbReference type="Proteomes" id="UP000294933">
    <property type="component" value="Unassembled WGS sequence"/>
</dbReference>
<dbReference type="SUPFAM" id="SSF52047">
    <property type="entry name" value="RNI-like"/>
    <property type="match status" value="1"/>
</dbReference>
<dbReference type="EMBL" id="ML170163">
    <property type="protein sequence ID" value="TDL25754.1"/>
    <property type="molecule type" value="Genomic_DNA"/>
</dbReference>
<proteinExistence type="predicted"/>
<dbReference type="AlphaFoldDB" id="A0A4Y7QDR1"/>
<evidence type="ECO:0000313" key="1">
    <source>
        <dbReference type="EMBL" id="TDL25754.1"/>
    </source>
</evidence>
<dbReference type="VEuPathDB" id="FungiDB:BD410DRAFT_606722"/>
<sequence>MDFVGRLPPELWSNIFLDCLPFHPSFAALKAPLLLTHVCRHWRDVALSTPTLWSNISLTGGIESITDTTLIRFDMWLERSRSCPLSIDLPTITDYACCIRDADKLDIVCGIILHLAANGHRLKRLLRIGSQYVTNSDTLQLSAMPWLEELHLCDFSVTRSNRSQDFPITRLPENLRTLTLQGMPLHLTTLPSMPRLCHLDLLESDVPEHMSTQKCLSVLAQLPTLETCGLSLFHDQYIPEYTRLHPVVLPRLRCLVLDGFGPKIGPFMDHVRTPMLSSLGINGCFAGCWPYVGRFLIEQREALSTLAFGKVGAINGGLAQALRHCRSSTQIVLCSGHLGSHMMATMIDLRPGERRMMTSRNFEVWAQDLKSIENSTSLASALQHEQVLLRVCKGVSAEHKSSLETRLAAEKSD</sequence>
<accession>A0A4Y7QDR1</accession>
<dbReference type="OrthoDB" id="2269034at2759"/>
<dbReference type="InterPro" id="IPR036047">
    <property type="entry name" value="F-box-like_dom_sf"/>
</dbReference>
<organism evidence="1 2">
    <name type="scientific">Rickenella mellea</name>
    <dbReference type="NCBI Taxonomy" id="50990"/>
    <lineage>
        <taxon>Eukaryota</taxon>
        <taxon>Fungi</taxon>
        <taxon>Dikarya</taxon>
        <taxon>Basidiomycota</taxon>
        <taxon>Agaricomycotina</taxon>
        <taxon>Agaricomycetes</taxon>
        <taxon>Hymenochaetales</taxon>
        <taxon>Rickenellaceae</taxon>
        <taxon>Rickenella</taxon>
    </lineage>
</organism>
<evidence type="ECO:0000313" key="2">
    <source>
        <dbReference type="Proteomes" id="UP000294933"/>
    </source>
</evidence>
<gene>
    <name evidence="1" type="ORF">BD410DRAFT_606722</name>
</gene>
<dbReference type="SUPFAM" id="SSF81383">
    <property type="entry name" value="F-box domain"/>
    <property type="match status" value="1"/>
</dbReference>
<keyword evidence="2" id="KW-1185">Reference proteome</keyword>
<dbReference type="InterPro" id="IPR032675">
    <property type="entry name" value="LRR_dom_sf"/>
</dbReference>
<dbReference type="Gene3D" id="3.80.10.10">
    <property type="entry name" value="Ribonuclease Inhibitor"/>
    <property type="match status" value="1"/>
</dbReference>